<dbReference type="FunFam" id="3.40.50.1170:FF:000001">
    <property type="entry name" value="L-asparaginase 2"/>
    <property type="match status" value="1"/>
</dbReference>
<dbReference type="InterPro" id="IPR037152">
    <property type="entry name" value="L-asparaginase_N_sf"/>
</dbReference>
<dbReference type="PIRSF" id="PIRSF500175">
    <property type="entry name" value="Glu_ADT_D"/>
    <property type="match status" value="1"/>
</dbReference>
<dbReference type="InterPro" id="IPR011878">
    <property type="entry name" value="GatD"/>
</dbReference>
<dbReference type="EMBL" id="JAVDQI010000007">
    <property type="protein sequence ID" value="MDR6223353.1"/>
    <property type="molecule type" value="Genomic_DNA"/>
</dbReference>
<comment type="similarity">
    <text evidence="5 8">Belongs to the asparaginase 1 family. GatD subfamily.</text>
</comment>
<evidence type="ECO:0000259" key="10">
    <source>
        <dbReference type="Pfam" id="PF17763"/>
    </source>
</evidence>
<dbReference type="Pfam" id="PF17763">
    <property type="entry name" value="Asparaginase_C"/>
    <property type="match status" value="1"/>
</dbReference>
<dbReference type="NCBIfam" id="TIGR00519">
    <property type="entry name" value="asnASE_I"/>
    <property type="match status" value="1"/>
</dbReference>
<dbReference type="GO" id="GO:0006520">
    <property type="term" value="P:amino acid metabolic process"/>
    <property type="evidence" value="ECO:0007669"/>
    <property type="project" value="InterPro"/>
</dbReference>
<dbReference type="PANTHER" id="PTHR11707">
    <property type="entry name" value="L-ASPARAGINASE"/>
    <property type="match status" value="1"/>
</dbReference>
<feature type="domain" description="GatD N-terminal" evidence="11">
    <location>
        <begin position="3"/>
        <end position="52"/>
    </location>
</feature>
<keyword evidence="1 5" id="KW-0436">Ligase</keyword>
<dbReference type="GO" id="GO:0006412">
    <property type="term" value="P:translation"/>
    <property type="evidence" value="ECO:0007669"/>
    <property type="project" value="UniProtKB-UniRule"/>
</dbReference>
<dbReference type="SUPFAM" id="SSF53774">
    <property type="entry name" value="Glutaminase/Asparaginase"/>
    <property type="match status" value="1"/>
</dbReference>
<evidence type="ECO:0000256" key="4">
    <source>
        <dbReference type="ARBA" id="ARBA00022917"/>
    </source>
</evidence>
<protein>
    <recommendedName>
        <fullName evidence="5 8">Glutamyl-tRNA(Gln) amidotransferase subunit D</fullName>
        <shortName evidence="5">Glu-ADT subunit D</shortName>
        <ecNumber evidence="5 8">6.3.5.-</ecNumber>
    </recommendedName>
</protein>
<evidence type="ECO:0000256" key="7">
    <source>
        <dbReference type="PROSITE-ProRule" id="PRU10100"/>
    </source>
</evidence>
<dbReference type="PRINTS" id="PR00139">
    <property type="entry name" value="ASNGLNASE"/>
</dbReference>
<evidence type="ECO:0000259" key="11">
    <source>
        <dbReference type="Pfam" id="PF18195"/>
    </source>
</evidence>
<dbReference type="GO" id="GO:0006450">
    <property type="term" value="P:regulation of translational fidelity"/>
    <property type="evidence" value="ECO:0007669"/>
    <property type="project" value="InterPro"/>
</dbReference>
<dbReference type="InterPro" id="IPR006033">
    <property type="entry name" value="AsnA_fam"/>
</dbReference>
<dbReference type="Gene3D" id="3.40.50.1170">
    <property type="entry name" value="L-asparaginase, N-terminal domain"/>
    <property type="match status" value="1"/>
</dbReference>
<dbReference type="Gene3D" id="2.30.30.520">
    <property type="match status" value="1"/>
</dbReference>
<dbReference type="InterPro" id="IPR040919">
    <property type="entry name" value="Asparaginase_C"/>
</dbReference>
<dbReference type="Gene3D" id="3.40.50.40">
    <property type="match status" value="1"/>
</dbReference>
<dbReference type="InterPro" id="IPR006034">
    <property type="entry name" value="Asparaginase/glutaminase-like"/>
</dbReference>
<dbReference type="CDD" id="cd08962">
    <property type="entry name" value="GatD"/>
    <property type="match status" value="1"/>
</dbReference>
<comment type="caution">
    <text evidence="12">The sequence shown here is derived from an EMBL/GenBank/DDBJ whole genome shotgun (WGS) entry which is preliminary data.</text>
</comment>
<dbReference type="PANTHER" id="PTHR11707:SF28">
    <property type="entry name" value="60 KDA LYSOPHOSPHOLIPASE"/>
    <property type="match status" value="1"/>
</dbReference>
<keyword evidence="2 5" id="KW-0547">Nucleotide-binding</keyword>
<dbReference type="GO" id="GO:0005524">
    <property type="term" value="F:ATP binding"/>
    <property type="evidence" value="ECO:0007669"/>
    <property type="project" value="UniProtKB-KW"/>
</dbReference>
<dbReference type="InterPro" id="IPR036152">
    <property type="entry name" value="Asp/glu_Ase-like_sf"/>
</dbReference>
<feature type="active site" evidence="5 7">
    <location>
        <position position="161"/>
    </location>
</feature>
<dbReference type="HAMAP" id="MF_00586">
    <property type="entry name" value="GatD"/>
    <property type="match status" value="1"/>
</dbReference>
<feature type="domain" description="Asparaginase/glutaminase C-terminal" evidence="10">
    <location>
        <begin position="290"/>
        <end position="401"/>
    </location>
</feature>
<dbReference type="Proteomes" id="UP001185015">
    <property type="component" value="Unassembled WGS sequence"/>
</dbReference>
<dbReference type="InterPro" id="IPR040918">
    <property type="entry name" value="GatD_N"/>
</dbReference>
<evidence type="ECO:0000259" key="9">
    <source>
        <dbReference type="Pfam" id="PF00710"/>
    </source>
</evidence>
<proteinExistence type="inferred from homology"/>
<dbReference type="GO" id="GO:0004067">
    <property type="term" value="F:asparaginase activity"/>
    <property type="evidence" value="ECO:0007669"/>
    <property type="project" value="UniProtKB-UniRule"/>
</dbReference>
<keyword evidence="3 5" id="KW-0067">ATP-binding</keyword>
<dbReference type="Pfam" id="PF18195">
    <property type="entry name" value="GatD_N"/>
    <property type="match status" value="1"/>
</dbReference>
<feature type="active site" evidence="5 6">
    <location>
        <position position="85"/>
    </location>
</feature>
<dbReference type="NCBIfam" id="NF003217">
    <property type="entry name" value="PRK04183.1"/>
    <property type="match status" value="1"/>
</dbReference>
<dbReference type="InterPro" id="IPR020827">
    <property type="entry name" value="Asparaginase/glutaminase_AS1"/>
</dbReference>
<feature type="domain" description="L-asparaginase N-terminal" evidence="9">
    <location>
        <begin position="76"/>
        <end position="265"/>
    </location>
</feature>
<sequence>MDFELGDRIRIEKDGNTYEGVVMPSNTDHIVVKMVSGYNAGVDPEGANITLLEKAGPKNAPKAKPDKVKGQKKLPKVTILSTGGTIASKVDYRTGAVTAQFSADDIVDAIPELTEIADINGRVLYNILSENMKTEYWTELARAVAEEIENGAKGIIIAHGTDTMMYSAAALSFMLKTPVPIVFVGSQRSADRPSSDNAMNAICATKVAVSDIAEVCVVMHDTTNDDRCAIHFGTKVRKMHTSRRDAFQSINSDPIGYIDHSTHKIETIIPFSKRGSQKLELKNKLEPKCALVKFVPGADPDILSYFIDSGYKGLVIEGTGLGHVSTDWIPNIKRATESGIPVIMTSQCLNGRVCDRVYDTGRDILKAGAIEGEDMLPEVALVKLMWALGQSDDVEAVKEIMRSSIGHEMTDSTLK</sequence>
<feature type="active site" evidence="5">
    <location>
        <position position="238"/>
    </location>
</feature>
<evidence type="ECO:0000256" key="2">
    <source>
        <dbReference type="ARBA" id="ARBA00022741"/>
    </source>
</evidence>
<evidence type="ECO:0000313" key="13">
    <source>
        <dbReference type="Proteomes" id="UP001185015"/>
    </source>
</evidence>
<dbReference type="PROSITE" id="PS00144">
    <property type="entry name" value="ASN_GLN_ASE_1"/>
    <property type="match status" value="1"/>
</dbReference>
<feature type="active site" evidence="5">
    <location>
        <position position="162"/>
    </location>
</feature>
<keyword evidence="13" id="KW-1185">Reference proteome</keyword>
<evidence type="ECO:0000256" key="5">
    <source>
        <dbReference type="HAMAP-Rule" id="MF_00586"/>
    </source>
</evidence>
<keyword evidence="4 5" id="KW-0648">Protein biosynthesis</keyword>
<dbReference type="Pfam" id="PF00710">
    <property type="entry name" value="Asparaginase"/>
    <property type="match status" value="1"/>
</dbReference>
<dbReference type="InterPro" id="IPR027474">
    <property type="entry name" value="L-asparaginase_N"/>
</dbReference>
<dbReference type="AlphaFoldDB" id="A0AA90TZW6"/>
<dbReference type="InterPro" id="IPR027473">
    <property type="entry name" value="L-asparaginase_C"/>
</dbReference>
<dbReference type="SUPFAM" id="SSF141300">
    <property type="entry name" value="GatD N-terminal domain-like"/>
    <property type="match status" value="1"/>
</dbReference>
<evidence type="ECO:0000256" key="1">
    <source>
        <dbReference type="ARBA" id="ARBA00022598"/>
    </source>
</evidence>
<comment type="function">
    <text evidence="5 8">Allows the formation of correctly charged Gln-tRNA(Gln) through the transamidation of misacylated Glu-tRNA(Gln) in organisms which lack glutaminyl-tRNA synthetase. The reaction takes place in the presence of glutamine and ATP through an activated gamma-phospho-Glu-tRNA(Gln). The GatDE system is specific for glutamate and does not act on aspartate.</text>
</comment>
<evidence type="ECO:0000256" key="6">
    <source>
        <dbReference type="PROSITE-ProRule" id="PRU10099"/>
    </source>
</evidence>
<dbReference type="InterPro" id="IPR027475">
    <property type="entry name" value="Asparaginase/glutaminase_AS2"/>
</dbReference>
<name>A0AA90TZW6_9EURY</name>
<gene>
    <name evidence="5" type="primary">gatD</name>
    <name evidence="12" type="ORF">J2750_001821</name>
</gene>
<reference evidence="12 13" key="1">
    <citation type="submission" date="2023-07" db="EMBL/GenBank/DDBJ databases">
        <title>Genomic Encyclopedia of Type Strains, Phase IV (KMG-IV): sequencing the most valuable type-strain genomes for metagenomic binning, comparative biology and taxonomic classification.</title>
        <authorList>
            <person name="Goeker M."/>
        </authorList>
    </citation>
    <scope>NUCLEOTIDE SEQUENCE [LARGE SCALE GENOMIC DNA]</scope>
    <source>
        <strain evidence="12 13">DSM 17273</strain>
    </source>
</reference>
<comment type="catalytic activity">
    <reaction evidence="5 8">
        <text>L-glutamyl-tRNA(Gln) + L-glutamine + ATP + H2O = L-glutaminyl-tRNA(Gln) + L-glutamate + ADP + phosphate + H(+)</text>
        <dbReference type="Rhea" id="RHEA:17521"/>
        <dbReference type="Rhea" id="RHEA-COMP:9681"/>
        <dbReference type="Rhea" id="RHEA-COMP:9684"/>
        <dbReference type="ChEBI" id="CHEBI:15377"/>
        <dbReference type="ChEBI" id="CHEBI:15378"/>
        <dbReference type="ChEBI" id="CHEBI:29985"/>
        <dbReference type="ChEBI" id="CHEBI:30616"/>
        <dbReference type="ChEBI" id="CHEBI:43474"/>
        <dbReference type="ChEBI" id="CHEBI:58359"/>
        <dbReference type="ChEBI" id="CHEBI:78520"/>
        <dbReference type="ChEBI" id="CHEBI:78521"/>
        <dbReference type="ChEBI" id="CHEBI:456216"/>
    </reaction>
</comment>
<accession>A0AA90TZW6</accession>
<dbReference type="RefSeq" id="WP_309740594.1">
    <property type="nucleotide sequence ID" value="NZ_JAVDQI010000007.1"/>
</dbReference>
<dbReference type="PROSITE" id="PS00917">
    <property type="entry name" value="ASN_GLN_ASE_2"/>
    <property type="match status" value="1"/>
</dbReference>
<dbReference type="PROSITE" id="PS51732">
    <property type="entry name" value="ASN_GLN_ASE_3"/>
    <property type="match status" value="1"/>
</dbReference>
<dbReference type="SMART" id="SM00870">
    <property type="entry name" value="Asparaginase"/>
    <property type="match status" value="1"/>
</dbReference>
<dbReference type="GO" id="GO:0050567">
    <property type="term" value="F:glutaminyl-tRNA synthase (glutamine-hydrolyzing) activity"/>
    <property type="evidence" value="ECO:0007669"/>
    <property type="project" value="UniProtKB-UniRule"/>
</dbReference>
<evidence type="ECO:0000313" key="12">
    <source>
        <dbReference type="EMBL" id="MDR6223353.1"/>
    </source>
</evidence>
<comment type="subunit">
    <text evidence="5 8">Heterodimer of GatD and GatE.</text>
</comment>
<dbReference type="NCBIfam" id="TIGR02153">
    <property type="entry name" value="gatD_arch"/>
    <property type="match status" value="1"/>
</dbReference>
<dbReference type="PIRSF" id="PIRSF001220">
    <property type="entry name" value="L-ASNase_gatD"/>
    <property type="match status" value="1"/>
</dbReference>
<dbReference type="InterPro" id="IPR037222">
    <property type="entry name" value="GatD_N_sf"/>
</dbReference>
<organism evidence="12 13">
    <name type="scientific">Methanococcoides alaskense</name>
    <dbReference type="NCBI Taxonomy" id="325778"/>
    <lineage>
        <taxon>Archaea</taxon>
        <taxon>Methanobacteriati</taxon>
        <taxon>Methanobacteriota</taxon>
        <taxon>Stenosarchaea group</taxon>
        <taxon>Methanomicrobia</taxon>
        <taxon>Methanosarcinales</taxon>
        <taxon>Methanosarcinaceae</taxon>
        <taxon>Methanococcoides</taxon>
    </lineage>
</organism>
<dbReference type="EC" id="6.3.5.-" evidence="5 8"/>
<evidence type="ECO:0000256" key="8">
    <source>
        <dbReference type="RuleBase" id="RU004457"/>
    </source>
</evidence>
<evidence type="ECO:0000256" key="3">
    <source>
        <dbReference type="ARBA" id="ARBA00022840"/>
    </source>
</evidence>